<sequence>MGQKERCQEERPGASGPRGRELSASPQGRTDRQPRHARGHLRLMVPHRCLLSCLLLTRLPCVSTLPAHPPTPCHAHHFQPHRSRCIYFP</sequence>
<evidence type="ECO:0000256" key="1">
    <source>
        <dbReference type="SAM" id="MobiDB-lite"/>
    </source>
</evidence>
<evidence type="ECO:0000313" key="3">
    <source>
        <dbReference type="Proteomes" id="UP000550707"/>
    </source>
</evidence>
<comment type="caution">
    <text evidence="2">The sequence shown here is derived from an EMBL/GenBank/DDBJ whole genome shotgun (WGS) entry which is preliminary data.</text>
</comment>
<feature type="region of interest" description="Disordered" evidence="1">
    <location>
        <begin position="1"/>
        <end position="38"/>
    </location>
</feature>
<feature type="compositionally biased region" description="Basic and acidic residues" evidence="1">
    <location>
        <begin position="1"/>
        <end position="12"/>
    </location>
</feature>
<reference evidence="2 3" key="1">
    <citation type="journal article" date="2020" name="Nature">
        <title>Six reference-quality genomes reveal evolution of bat adaptations.</title>
        <authorList>
            <person name="Jebb D."/>
            <person name="Huang Z."/>
            <person name="Pippel M."/>
            <person name="Hughes G.M."/>
            <person name="Lavrichenko K."/>
            <person name="Devanna P."/>
            <person name="Winkler S."/>
            <person name="Jermiin L.S."/>
            <person name="Skirmuntt E.C."/>
            <person name="Katzourakis A."/>
            <person name="Burkitt-Gray L."/>
            <person name="Ray D.A."/>
            <person name="Sullivan K.A.M."/>
            <person name="Roscito J.G."/>
            <person name="Kirilenko B.M."/>
            <person name="Davalos L.M."/>
            <person name="Corthals A.P."/>
            <person name="Power M.L."/>
            <person name="Jones G."/>
            <person name="Ransome R.D."/>
            <person name="Dechmann D.K.N."/>
            <person name="Locatelli A.G."/>
            <person name="Puechmaille S.J."/>
            <person name="Fedrigo O."/>
            <person name="Jarvis E.D."/>
            <person name="Hiller M."/>
            <person name="Vernes S.C."/>
            <person name="Myers E.W."/>
            <person name="Teeling E.C."/>
        </authorList>
    </citation>
    <scope>NUCLEOTIDE SEQUENCE [LARGE SCALE GENOMIC DNA]</scope>
    <source>
        <strain evidence="2">MMolMol1</strain>
        <tissue evidence="2">Muscle</tissue>
    </source>
</reference>
<name>A0A7J8I5R4_MOLMO</name>
<protein>
    <submittedName>
        <fullName evidence="2">DET1 and DDB1 associated 1</fullName>
    </submittedName>
</protein>
<keyword evidence="3" id="KW-1185">Reference proteome</keyword>
<proteinExistence type="predicted"/>
<organism evidence="2 3">
    <name type="scientific">Molossus molossus</name>
    <name type="common">Pallas' mastiff bat</name>
    <name type="synonym">Vespertilio molossus</name>
    <dbReference type="NCBI Taxonomy" id="27622"/>
    <lineage>
        <taxon>Eukaryota</taxon>
        <taxon>Metazoa</taxon>
        <taxon>Chordata</taxon>
        <taxon>Craniata</taxon>
        <taxon>Vertebrata</taxon>
        <taxon>Euteleostomi</taxon>
        <taxon>Mammalia</taxon>
        <taxon>Eutheria</taxon>
        <taxon>Laurasiatheria</taxon>
        <taxon>Chiroptera</taxon>
        <taxon>Yangochiroptera</taxon>
        <taxon>Molossidae</taxon>
        <taxon>Molossus</taxon>
    </lineage>
</organism>
<dbReference type="AlphaFoldDB" id="A0A7J8I5R4"/>
<evidence type="ECO:0000313" key="2">
    <source>
        <dbReference type="EMBL" id="KAF6479641.1"/>
    </source>
</evidence>
<dbReference type="Proteomes" id="UP000550707">
    <property type="component" value="Unassembled WGS sequence"/>
</dbReference>
<dbReference type="EMBL" id="JACASF010000004">
    <property type="protein sequence ID" value="KAF6479641.1"/>
    <property type="molecule type" value="Genomic_DNA"/>
</dbReference>
<accession>A0A7J8I5R4</accession>
<gene>
    <name evidence="2" type="ORF">HJG59_003720</name>
</gene>